<dbReference type="Pfam" id="PF04471">
    <property type="entry name" value="Mrr_cat"/>
    <property type="match status" value="1"/>
</dbReference>
<dbReference type="AlphaFoldDB" id="A0A239FMD9"/>
<evidence type="ECO:0000259" key="1">
    <source>
        <dbReference type="Pfam" id="PF04471"/>
    </source>
</evidence>
<reference evidence="3" key="1">
    <citation type="submission" date="2017-06" db="EMBL/GenBank/DDBJ databases">
        <authorList>
            <person name="Varghese N."/>
            <person name="Submissions S."/>
        </authorList>
    </citation>
    <scope>NUCLEOTIDE SEQUENCE [LARGE SCALE GENOMIC DNA]</scope>
    <source>
        <strain evidence="3">5C</strain>
    </source>
</reference>
<dbReference type="PANTHER" id="PTHR30015">
    <property type="entry name" value="MRR RESTRICTION SYSTEM PROTEIN"/>
    <property type="match status" value="1"/>
</dbReference>
<dbReference type="InterPro" id="IPR011335">
    <property type="entry name" value="Restrct_endonuc-II-like"/>
</dbReference>
<dbReference type="InterPro" id="IPR007560">
    <property type="entry name" value="Restrct_endonuc_IV_Mrr"/>
</dbReference>
<evidence type="ECO:0000313" key="2">
    <source>
        <dbReference type="EMBL" id="SNS57778.1"/>
    </source>
</evidence>
<keyword evidence="3" id="KW-1185">Reference proteome</keyword>
<dbReference type="GO" id="GO:0015666">
    <property type="term" value="F:restriction endodeoxyribonuclease activity"/>
    <property type="evidence" value="ECO:0007669"/>
    <property type="project" value="TreeGrafter"/>
</dbReference>
<protein>
    <submittedName>
        <fullName evidence="2">Predicted restriction endonuclease, Mrr-cat superfamily</fullName>
    </submittedName>
</protein>
<dbReference type="InterPro" id="IPR011856">
    <property type="entry name" value="tRNA_endonuc-like_dom_sf"/>
</dbReference>
<dbReference type="InterPro" id="IPR052906">
    <property type="entry name" value="Type_IV_Methyl-Rstrct_Enzyme"/>
</dbReference>
<proteinExistence type="predicted"/>
<organism evidence="2 3">
    <name type="scientific">Belliella buryatensis</name>
    <dbReference type="NCBI Taxonomy" id="1500549"/>
    <lineage>
        <taxon>Bacteria</taxon>
        <taxon>Pseudomonadati</taxon>
        <taxon>Bacteroidota</taxon>
        <taxon>Cytophagia</taxon>
        <taxon>Cytophagales</taxon>
        <taxon>Cyclobacteriaceae</taxon>
        <taxon>Belliella</taxon>
    </lineage>
</organism>
<keyword evidence="2" id="KW-0378">Hydrolase</keyword>
<dbReference type="Proteomes" id="UP000198480">
    <property type="component" value="Unassembled WGS sequence"/>
</dbReference>
<dbReference type="RefSeq" id="WP_089241782.1">
    <property type="nucleotide sequence ID" value="NZ_FZOK01000013.1"/>
</dbReference>
<name>A0A239FMD9_9BACT</name>
<dbReference type="PANTHER" id="PTHR30015:SF7">
    <property type="entry name" value="TYPE IV METHYL-DIRECTED RESTRICTION ENZYME ECOKMRR"/>
    <property type="match status" value="1"/>
</dbReference>
<sequence>MKEMNPSVFVLRADFGRYTDTFEKEGYIGIGWFTEDPIGWDLINKDFLKVKYRELFPNDPNMRINQNVGQIHRFVNELKVGDLVISPFMDASLLVGRIESELFFKSDSTSPYPWRKKVKWFKERIDRHTLSVPLQNTLRSSLTCFRVNASHEILVLLGLSNGQKMNVADKLLLPESNFELIRKKFLELEATEFEYLVSYLLRTLGFDPTQEIGKVGDGGIDFEGILDVSGIASINLQVQVKRYDKGVIGEKEIRGFRGALKKDFQGCFITLSTFNKKAIESAGDKEREQIQLIDGYRFTEIFIEQYEKIIDAMYNDDMDDLAGKLKFKKSLLPI</sequence>
<evidence type="ECO:0000313" key="3">
    <source>
        <dbReference type="Proteomes" id="UP000198480"/>
    </source>
</evidence>
<dbReference type="SUPFAM" id="SSF52980">
    <property type="entry name" value="Restriction endonuclease-like"/>
    <property type="match status" value="1"/>
</dbReference>
<dbReference type="Gene3D" id="3.40.1350.10">
    <property type="match status" value="1"/>
</dbReference>
<accession>A0A239FMD9</accession>
<dbReference type="GO" id="GO:0003677">
    <property type="term" value="F:DNA binding"/>
    <property type="evidence" value="ECO:0007669"/>
    <property type="project" value="InterPro"/>
</dbReference>
<gene>
    <name evidence="2" type="ORF">SAMN06295967_11325</name>
</gene>
<keyword evidence="2" id="KW-0255">Endonuclease</keyword>
<dbReference type="GO" id="GO:0009307">
    <property type="term" value="P:DNA restriction-modification system"/>
    <property type="evidence" value="ECO:0007669"/>
    <property type="project" value="InterPro"/>
</dbReference>
<keyword evidence="2" id="KW-0540">Nuclease</keyword>
<dbReference type="EMBL" id="FZOK01000013">
    <property type="protein sequence ID" value="SNS57778.1"/>
    <property type="molecule type" value="Genomic_DNA"/>
</dbReference>
<feature type="domain" description="Restriction endonuclease type IV Mrr" evidence="1">
    <location>
        <begin position="187"/>
        <end position="301"/>
    </location>
</feature>
<dbReference type="OrthoDB" id="9803736at2"/>